<proteinExistence type="predicted"/>
<keyword evidence="2" id="KW-1185">Reference proteome</keyword>
<dbReference type="Proteomes" id="UP001497392">
    <property type="component" value="Unassembled WGS sequence"/>
</dbReference>
<reference evidence="1 2" key="1">
    <citation type="submission" date="2024-06" db="EMBL/GenBank/DDBJ databases">
        <authorList>
            <person name="Kraege A."/>
            <person name="Thomma B."/>
        </authorList>
    </citation>
    <scope>NUCLEOTIDE SEQUENCE [LARGE SCALE GENOMIC DNA]</scope>
</reference>
<name>A0ABP1G3X6_9CHLO</name>
<protein>
    <submittedName>
        <fullName evidence="1">G9891 protein</fullName>
    </submittedName>
</protein>
<evidence type="ECO:0000313" key="2">
    <source>
        <dbReference type="Proteomes" id="UP001497392"/>
    </source>
</evidence>
<comment type="caution">
    <text evidence="1">The sequence shown here is derived from an EMBL/GenBank/DDBJ whole genome shotgun (WGS) entry which is preliminary data.</text>
</comment>
<accession>A0ABP1G3X6</accession>
<sequence>MRFIWGSQEALVGAGERGKHASGAHLELGLGLVEVAGVGVAGGPVVAPVRGQGLALRLWVGRRFPAALALGREQRPGLRVWAGRRSPVVLVRGLALLQAGARVGMEEDCVAALVQELGPGVGWEVDSRVGTEEEWVAALVRELGQGQGQAGMGWGVDSGALELEVRLGQAEEQAAGWEAIVKEVATLLVAPQAALQMVWVGAGVVEVQAEGALAALVVLVGEEGVGLHAMRLLRDIARTHQIHLSCRKGTRMEALAGNHCCTRA</sequence>
<evidence type="ECO:0000313" key="1">
    <source>
        <dbReference type="EMBL" id="CAL5227001.1"/>
    </source>
</evidence>
<gene>
    <name evidence="1" type="primary">g9891</name>
    <name evidence="1" type="ORF">VP750_LOCUS8907</name>
</gene>
<dbReference type="EMBL" id="CAXHTA020000016">
    <property type="protein sequence ID" value="CAL5227001.1"/>
    <property type="molecule type" value="Genomic_DNA"/>
</dbReference>
<organism evidence="1 2">
    <name type="scientific">Coccomyxa viridis</name>
    <dbReference type="NCBI Taxonomy" id="1274662"/>
    <lineage>
        <taxon>Eukaryota</taxon>
        <taxon>Viridiplantae</taxon>
        <taxon>Chlorophyta</taxon>
        <taxon>core chlorophytes</taxon>
        <taxon>Trebouxiophyceae</taxon>
        <taxon>Trebouxiophyceae incertae sedis</taxon>
        <taxon>Coccomyxaceae</taxon>
        <taxon>Coccomyxa</taxon>
    </lineage>
</organism>